<keyword evidence="1" id="KW-0472">Membrane</keyword>
<evidence type="ECO:0000313" key="2">
    <source>
        <dbReference type="EMBL" id="VAW29038.1"/>
    </source>
</evidence>
<protein>
    <submittedName>
        <fullName evidence="2">Uncharacterized protein</fullName>
    </submittedName>
</protein>
<dbReference type="EMBL" id="UOET01000311">
    <property type="protein sequence ID" value="VAW29038.1"/>
    <property type="molecule type" value="Genomic_DNA"/>
</dbReference>
<keyword evidence="1" id="KW-0812">Transmembrane</keyword>
<sequence>MDYGGIFKMGIIITFIVAVTLIGAVFAYYVGNRKKEDAAVGAAVGLYFAFSSIVTLMLFGFAALVGAWLIGSIFS</sequence>
<feature type="transmembrane region" description="Helical" evidence="1">
    <location>
        <begin position="42"/>
        <end position="70"/>
    </location>
</feature>
<name>A0A3B0UEP4_9ZZZZ</name>
<keyword evidence="1" id="KW-1133">Transmembrane helix</keyword>
<accession>A0A3B0UEP4</accession>
<organism evidence="2">
    <name type="scientific">hydrothermal vent metagenome</name>
    <dbReference type="NCBI Taxonomy" id="652676"/>
    <lineage>
        <taxon>unclassified sequences</taxon>
        <taxon>metagenomes</taxon>
        <taxon>ecological metagenomes</taxon>
    </lineage>
</organism>
<proteinExistence type="predicted"/>
<feature type="transmembrane region" description="Helical" evidence="1">
    <location>
        <begin position="6"/>
        <end position="30"/>
    </location>
</feature>
<dbReference type="AlphaFoldDB" id="A0A3B0UEP4"/>
<gene>
    <name evidence="2" type="ORF">MNBD_BACTEROID07-1072</name>
</gene>
<reference evidence="2" key="1">
    <citation type="submission" date="2018-06" db="EMBL/GenBank/DDBJ databases">
        <authorList>
            <person name="Zhirakovskaya E."/>
        </authorList>
    </citation>
    <scope>NUCLEOTIDE SEQUENCE</scope>
</reference>
<evidence type="ECO:0000256" key="1">
    <source>
        <dbReference type="SAM" id="Phobius"/>
    </source>
</evidence>